<name>A0A220U4Y2_9BACI</name>
<sequence>MQAPISIQDKKEFIEWFLNHYQLKKRESVWILNYLVNHDNLLNHVHFIREAKFCPRGIIISSQCSNDAPFRFYKNHLVTTDAEKSFHDIRMNREEPLYVQLNFHNSIQNASYVAVLEDNPFVPEDYYLTKSDEDNAKQLLEKIVYDRKKRKLQEAIDYSLDINDQEMFMELTQKLHKLVSSNQGQPKLLKQ</sequence>
<evidence type="ECO:0000313" key="3">
    <source>
        <dbReference type="EMBL" id="ASK63344.1"/>
    </source>
</evidence>
<dbReference type="EMBL" id="CP022315">
    <property type="protein sequence ID" value="ASK63344.1"/>
    <property type="molecule type" value="Genomic_DNA"/>
</dbReference>
<dbReference type="RefSeq" id="WP_089062603.1">
    <property type="nucleotide sequence ID" value="NZ_CP022315.1"/>
</dbReference>
<gene>
    <name evidence="3" type="ORF">CFK37_14855</name>
</gene>
<evidence type="ECO:0000256" key="1">
    <source>
        <dbReference type="HAMAP-Rule" id="MF_00760"/>
    </source>
</evidence>
<keyword evidence="4" id="KW-1185">Reference proteome</keyword>
<dbReference type="InterPro" id="IPR027393">
    <property type="entry name" value="Virus_scaffolding_prot_C"/>
</dbReference>
<dbReference type="KEGG" id="vil:CFK37_14855"/>
<accession>A0A220U4Y2</accession>
<reference evidence="3 4" key="1">
    <citation type="submission" date="2017-07" db="EMBL/GenBank/DDBJ databases">
        <title>Virgibacillus sp. LM2416.</title>
        <authorList>
            <person name="Tak E.J."/>
            <person name="Bae J.-W."/>
        </authorList>
    </citation>
    <scope>NUCLEOTIDE SEQUENCE [LARGE SCALE GENOMIC DNA]</scope>
    <source>
        <strain evidence="3 4">LM2416</strain>
    </source>
</reference>
<dbReference type="Proteomes" id="UP000198312">
    <property type="component" value="Chromosome"/>
</dbReference>
<dbReference type="InterPro" id="IPR014957">
    <property type="entry name" value="IDEAL_dom"/>
</dbReference>
<dbReference type="Gene3D" id="3.40.1530.30">
    <property type="entry name" value="Uncharacterised family UPF0302, N-terminal domain"/>
    <property type="match status" value="1"/>
</dbReference>
<dbReference type="HAMAP" id="MF_00760">
    <property type="entry name" value="UPF0302"/>
    <property type="match status" value="1"/>
</dbReference>
<evidence type="ECO:0000259" key="2">
    <source>
        <dbReference type="SMART" id="SM00914"/>
    </source>
</evidence>
<dbReference type="PIRSF" id="PIRSF007165">
    <property type="entry name" value="UCP007165"/>
    <property type="match status" value="1"/>
</dbReference>
<dbReference type="InterPro" id="IPR014963">
    <property type="entry name" value="UPF0302_N"/>
</dbReference>
<dbReference type="Pfam" id="PF08858">
    <property type="entry name" value="IDEAL"/>
    <property type="match status" value="1"/>
</dbReference>
<dbReference type="Gene3D" id="4.10.810.10">
    <property type="entry name" value="Virus Scaffolding Protein, Chain A"/>
    <property type="match status" value="1"/>
</dbReference>
<dbReference type="SMART" id="SM00914">
    <property type="entry name" value="IDEAL"/>
    <property type="match status" value="1"/>
</dbReference>
<dbReference type="Pfam" id="PF08864">
    <property type="entry name" value="UPF0302"/>
    <property type="match status" value="1"/>
</dbReference>
<organism evidence="3 4">
    <name type="scientific">Virgibacillus phasianinus</name>
    <dbReference type="NCBI Taxonomy" id="2017483"/>
    <lineage>
        <taxon>Bacteria</taxon>
        <taxon>Bacillati</taxon>
        <taxon>Bacillota</taxon>
        <taxon>Bacilli</taxon>
        <taxon>Bacillales</taxon>
        <taxon>Bacillaceae</taxon>
        <taxon>Virgibacillus</taxon>
    </lineage>
</organism>
<feature type="domain" description="IDEAL" evidence="2">
    <location>
        <begin position="139"/>
        <end position="175"/>
    </location>
</feature>
<dbReference type="NCBIfam" id="NF002965">
    <property type="entry name" value="PRK03636.1"/>
    <property type="match status" value="1"/>
</dbReference>
<dbReference type="InterPro" id="IPR011188">
    <property type="entry name" value="UPF0302"/>
</dbReference>
<comment type="similarity">
    <text evidence="1">Belongs to the UPF0302 family.</text>
</comment>
<evidence type="ECO:0000313" key="4">
    <source>
        <dbReference type="Proteomes" id="UP000198312"/>
    </source>
</evidence>
<protein>
    <recommendedName>
        <fullName evidence="1">UPF0302 protein CFK37_14855</fullName>
    </recommendedName>
</protein>
<dbReference type="AlphaFoldDB" id="A0A220U4Y2"/>
<dbReference type="InterPro" id="IPR038091">
    <property type="entry name" value="UPF0302_N_sf"/>
</dbReference>
<dbReference type="OrthoDB" id="2155814at2"/>
<proteinExistence type="inferred from homology"/>